<gene>
    <name evidence="3" type="ORF">WICPIJ_001933</name>
</gene>
<dbReference type="AlphaFoldDB" id="A0A9P8QCU3"/>
<feature type="region of interest" description="Disordered" evidence="1">
    <location>
        <begin position="243"/>
        <end position="306"/>
    </location>
</feature>
<sequence>MRITDSEMELLSTLGKELMAEMLSHIIGLVLTISCVILGTFVMGLFVIANWDQGLTIRDFFVINWVGNVWERITQFPFGENWDTVKVTVSNKAGSCSQNIKERYRSTKTYTVDKSFQIYQYTSESYTHFVTFSAKTTRNVLEWIISTYNSVKVWFVFHLVHMTNVHYKLVAEEEADVKTNQATQTSTGSQFNMTSTERFFDQLISDVLKNPDWKTEKVKLLESMFQNSNQWFESTSLDVKSKQGSINDLNQSRSQVKTGSEDSQTDSNNTSIVTMDTDSDTANDFTEISSVEVDNDPTQTPDILSD</sequence>
<dbReference type="EMBL" id="JAEUBG010001016">
    <property type="protein sequence ID" value="KAH3687084.1"/>
    <property type="molecule type" value="Genomic_DNA"/>
</dbReference>
<keyword evidence="2" id="KW-0472">Membrane</keyword>
<dbReference type="Proteomes" id="UP000774326">
    <property type="component" value="Unassembled WGS sequence"/>
</dbReference>
<name>A0A9P8QCU3_WICPI</name>
<accession>A0A9P8QCU3</accession>
<feature type="compositionally biased region" description="Polar residues" evidence="1">
    <location>
        <begin position="296"/>
        <end position="306"/>
    </location>
</feature>
<keyword evidence="4" id="KW-1185">Reference proteome</keyword>
<feature type="compositionally biased region" description="Polar residues" evidence="1">
    <location>
        <begin position="243"/>
        <end position="289"/>
    </location>
</feature>
<dbReference type="PROSITE" id="PS51257">
    <property type="entry name" value="PROKAR_LIPOPROTEIN"/>
    <property type="match status" value="1"/>
</dbReference>
<reference evidence="3" key="1">
    <citation type="journal article" date="2021" name="Open Biol.">
        <title>Shared evolutionary footprints suggest mitochondrial oxidative damage underlies multiple complex I losses in fungi.</title>
        <authorList>
            <person name="Schikora-Tamarit M.A."/>
            <person name="Marcet-Houben M."/>
            <person name="Nosek J."/>
            <person name="Gabaldon T."/>
        </authorList>
    </citation>
    <scope>NUCLEOTIDE SEQUENCE</scope>
    <source>
        <strain evidence="3">CBS2887</strain>
    </source>
</reference>
<keyword evidence="2" id="KW-1133">Transmembrane helix</keyword>
<feature type="transmembrane region" description="Helical" evidence="2">
    <location>
        <begin position="26"/>
        <end position="48"/>
    </location>
</feature>
<evidence type="ECO:0000313" key="4">
    <source>
        <dbReference type="Proteomes" id="UP000774326"/>
    </source>
</evidence>
<proteinExistence type="predicted"/>
<evidence type="ECO:0000256" key="2">
    <source>
        <dbReference type="SAM" id="Phobius"/>
    </source>
</evidence>
<protein>
    <submittedName>
        <fullName evidence="3">Uncharacterized protein</fullName>
    </submittedName>
</protein>
<comment type="caution">
    <text evidence="3">The sequence shown here is derived from an EMBL/GenBank/DDBJ whole genome shotgun (WGS) entry which is preliminary data.</text>
</comment>
<keyword evidence="2" id="KW-0812">Transmembrane</keyword>
<evidence type="ECO:0000313" key="3">
    <source>
        <dbReference type="EMBL" id="KAH3687084.1"/>
    </source>
</evidence>
<organism evidence="3 4">
    <name type="scientific">Wickerhamomyces pijperi</name>
    <name type="common">Yeast</name>
    <name type="synonym">Pichia pijperi</name>
    <dbReference type="NCBI Taxonomy" id="599730"/>
    <lineage>
        <taxon>Eukaryota</taxon>
        <taxon>Fungi</taxon>
        <taxon>Dikarya</taxon>
        <taxon>Ascomycota</taxon>
        <taxon>Saccharomycotina</taxon>
        <taxon>Saccharomycetes</taxon>
        <taxon>Phaffomycetales</taxon>
        <taxon>Wickerhamomycetaceae</taxon>
        <taxon>Wickerhamomyces</taxon>
    </lineage>
</organism>
<evidence type="ECO:0000256" key="1">
    <source>
        <dbReference type="SAM" id="MobiDB-lite"/>
    </source>
</evidence>
<reference evidence="3" key="2">
    <citation type="submission" date="2021-01" db="EMBL/GenBank/DDBJ databases">
        <authorList>
            <person name="Schikora-Tamarit M.A."/>
        </authorList>
    </citation>
    <scope>NUCLEOTIDE SEQUENCE</scope>
    <source>
        <strain evidence="3">CBS2887</strain>
    </source>
</reference>